<dbReference type="Proteomes" id="UP001178507">
    <property type="component" value="Unassembled WGS sequence"/>
</dbReference>
<dbReference type="GO" id="GO:0047734">
    <property type="term" value="F:CDP-glycerol diphosphatase activity"/>
    <property type="evidence" value="ECO:0007669"/>
    <property type="project" value="TreeGrafter"/>
</dbReference>
<sequence length="125" mass="13483">MIEKDGAQSIDEGIAYLSQHNPNDLRAPRGTTDMGAGLRGLQTRFVPMGGAIKDSQLAWLRQELAAAQSAGERIIVLTHLPFFPSAAVASALLWNFDELLAVLRDFPRGTVPLVLAGAVEGWTRT</sequence>
<protein>
    <submittedName>
        <fullName evidence="1">Uncharacterized protein</fullName>
    </submittedName>
</protein>
<accession>A0AA36I7R7</accession>
<dbReference type="SUPFAM" id="SSF56300">
    <property type="entry name" value="Metallo-dependent phosphatases"/>
    <property type="match status" value="1"/>
</dbReference>
<dbReference type="GO" id="GO:0008663">
    <property type="term" value="F:2',3'-cyclic-nucleotide 2'-phosphodiesterase activity"/>
    <property type="evidence" value="ECO:0007669"/>
    <property type="project" value="TreeGrafter"/>
</dbReference>
<evidence type="ECO:0000313" key="1">
    <source>
        <dbReference type="EMBL" id="CAJ1382267.1"/>
    </source>
</evidence>
<proteinExistence type="predicted"/>
<keyword evidence="2" id="KW-1185">Reference proteome</keyword>
<dbReference type="PANTHER" id="PTHR16509">
    <property type="match status" value="1"/>
</dbReference>
<dbReference type="GO" id="GO:0030145">
    <property type="term" value="F:manganese ion binding"/>
    <property type="evidence" value="ECO:0007669"/>
    <property type="project" value="TreeGrafter"/>
</dbReference>
<dbReference type="EMBL" id="CAUJNA010000889">
    <property type="protein sequence ID" value="CAJ1382267.1"/>
    <property type="molecule type" value="Genomic_DNA"/>
</dbReference>
<dbReference type="PANTHER" id="PTHR16509:SF1">
    <property type="entry name" value="MANGANESE-DEPENDENT ADP-RIBOSE_CDP-ALCOHOL DIPHOSPHATASE"/>
    <property type="match status" value="1"/>
</dbReference>
<gene>
    <name evidence="1" type="ORF">EVOR1521_LOCUS9674</name>
</gene>
<comment type="caution">
    <text evidence="1">The sequence shown here is derived from an EMBL/GenBank/DDBJ whole genome shotgun (WGS) entry which is preliminary data.</text>
</comment>
<dbReference type="InterPro" id="IPR029052">
    <property type="entry name" value="Metallo-depent_PP-like"/>
</dbReference>
<dbReference type="AlphaFoldDB" id="A0AA36I7R7"/>
<organism evidence="1 2">
    <name type="scientific">Effrenium voratum</name>
    <dbReference type="NCBI Taxonomy" id="2562239"/>
    <lineage>
        <taxon>Eukaryota</taxon>
        <taxon>Sar</taxon>
        <taxon>Alveolata</taxon>
        <taxon>Dinophyceae</taxon>
        <taxon>Suessiales</taxon>
        <taxon>Symbiodiniaceae</taxon>
        <taxon>Effrenium</taxon>
    </lineage>
</organism>
<evidence type="ECO:0000313" key="2">
    <source>
        <dbReference type="Proteomes" id="UP001178507"/>
    </source>
</evidence>
<dbReference type="GO" id="GO:0047631">
    <property type="term" value="F:ADP-ribose diphosphatase activity"/>
    <property type="evidence" value="ECO:0007669"/>
    <property type="project" value="TreeGrafter"/>
</dbReference>
<dbReference type="Gene3D" id="3.60.21.10">
    <property type="match status" value="1"/>
</dbReference>
<name>A0AA36I7R7_9DINO</name>
<reference evidence="1" key="1">
    <citation type="submission" date="2023-08" db="EMBL/GenBank/DDBJ databases">
        <authorList>
            <person name="Chen Y."/>
            <person name="Shah S."/>
            <person name="Dougan E. K."/>
            <person name="Thang M."/>
            <person name="Chan C."/>
        </authorList>
    </citation>
    <scope>NUCLEOTIDE SEQUENCE</scope>
</reference>